<evidence type="ECO:0000313" key="3">
    <source>
        <dbReference type="Proteomes" id="UP001152799"/>
    </source>
</evidence>
<reference evidence="2" key="1">
    <citation type="submission" date="2022-01" db="EMBL/GenBank/DDBJ databases">
        <authorList>
            <person name="King R."/>
        </authorList>
    </citation>
    <scope>NUCLEOTIDE SEQUENCE</scope>
</reference>
<dbReference type="Gene3D" id="3.30.420.40">
    <property type="match status" value="1"/>
</dbReference>
<protein>
    <recommendedName>
        <fullName evidence="1">Carbohydrate kinase FGGY N-terminal domain-containing protein</fullName>
    </recommendedName>
</protein>
<feature type="domain" description="Carbohydrate kinase FGGY N-terminal" evidence="1">
    <location>
        <begin position="8"/>
        <end position="63"/>
    </location>
</feature>
<dbReference type="Pfam" id="PF00370">
    <property type="entry name" value="FGGY_N"/>
    <property type="match status" value="1"/>
</dbReference>
<keyword evidence="3" id="KW-1185">Reference proteome</keyword>
<dbReference type="Proteomes" id="UP001152799">
    <property type="component" value="Chromosome 3"/>
</dbReference>
<gene>
    <name evidence="2" type="ORF">CEUTPL_LOCUS6447</name>
</gene>
<evidence type="ECO:0000313" key="2">
    <source>
        <dbReference type="EMBL" id="CAG9765844.1"/>
    </source>
</evidence>
<sequence length="70" mass="7496">MAGDSLGYIAALDIGTTTIRCQIIDNRGSCKGSSFDKINLHYPDPGSVEIDPDELWESVVLTVLNAIKGT</sequence>
<evidence type="ECO:0000259" key="1">
    <source>
        <dbReference type="Pfam" id="PF00370"/>
    </source>
</evidence>
<dbReference type="EMBL" id="OU892279">
    <property type="protein sequence ID" value="CAG9765844.1"/>
    <property type="molecule type" value="Genomic_DNA"/>
</dbReference>
<dbReference type="InterPro" id="IPR018484">
    <property type="entry name" value="FGGY_N"/>
</dbReference>
<accession>A0A9N9MM16</accession>
<dbReference type="InterPro" id="IPR043129">
    <property type="entry name" value="ATPase_NBD"/>
</dbReference>
<proteinExistence type="predicted"/>
<name>A0A9N9MM16_9CUCU</name>
<organism evidence="2 3">
    <name type="scientific">Ceutorhynchus assimilis</name>
    <name type="common">cabbage seed weevil</name>
    <dbReference type="NCBI Taxonomy" id="467358"/>
    <lineage>
        <taxon>Eukaryota</taxon>
        <taxon>Metazoa</taxon>
        <taxon>Ecdysozoa</taxon>
        <taxon>Arthropoda</taxon>
        <taxon>Hexapoda</taxon>
        <taxon>Insecta</taxon>
        <taxon>Pterygota</taxon>
        <taxon>Neoptera</taxon>
        <taxon>Endopterygota</taxon>
        <taxon>Coleoptera</taxon>
        <taxon>Polyphaga</taxon>
        <taxon>Cucujiformia</taxon>
        <taxon>Curculionidae</taxon>
        <taxon>Ceutorhynchinae</taxon>
        <taxon>Ceutorhynchus</taxon>
    </lineage>
</organism>
<dbReference type="SUPFAM" id="SSF53067">
    <property type="entry name" value="Actin-like ATPase domain"/>
    <property type="match status" value="1"/>
</dbReference>
<dbReference type="GO" id="GO:0016301">
    <property type="term" value="F:kinase activity"/>
    <property type="evidence" value="ECO:0007669"/>
    <property type="project" value="InterPro"/>
</dbReference>
<dbReference type="GO" id="GO:0005975">
    <property type="term" value="P:carbohydrate metabolic process"/>
    <property type="evidence" value="ECO:0007669"/>
    <property type="project" value="InterPro"/>
</dbReference>
<dbReference type="AlphaFoldDB" id="A0A9N9MM16"/>
<dbReference type="OrthoDB" id="6278781at2759"/>